<organism evidence="1 2">
    <name type="scientific">Phaseolus coccineus</name>
    <name type="common">Scarlet runner bean</name>
    <name type="synonym">Phaseolus multiflorus</name>
    <dbReference type="NCBI Taxonomy" id="3886"/>
    <lineage>
        <taxon>Eukaryota</taxon>
        <taxon>Viridiplantae</taxon>
        <taxon>Streptophyta</taxon>
        <taxon>Embryophyta</taxon>
        <taxon>Tracheophyta</taxon>
        <taxon>Spermatophyta</taxon>
        <taxon>Magnoliopsida</taxon>
        <taxon>eudicotyledons</taxon>
        <taxon>Gunneridae</taxon>
        <taxon>Pentapetalae</taxon>
        <taxon>rosids</taxon>
        <taxon>fabids</taxon>
        <taxon>Fabales</taxon>
        <taxon>Fabaceae</taxon>
        <taxon>Papilionoideae</taxon>
        <taxon>50 kb inversion clade</taxon>
        <taxon>NPAAA clade</taxon>
        <taxon>indigoferoid/millettioid clade</taxon>
        <taxon>Phaseoleae</taxon>
        <taxon>Phaseolus</taxon>
    </lineage>
</organism>
<proteinExistence type="predicted"/>
<sequence>MRRVLAVGFWDISFCILGTFFRTKDFVLASMKKTRCFFARVLVDVDLLSDLPHQLFVERLGFAFVAKVEYKKLNNNMWPEKYRDLREGVSAPHDGILAPHDGISAPHDLVTNEHSRASTSKLDDKTSDSLEGMSSLVEDSKLLHNEQGYPKKVSSNKETNHVNHVSPKGIRFSHPLGLVLNNSFQNLMVLHEHINDESIAPDNVNRMDAFLLWNLHKMLILLPLRIFLRMI</sequence>
<comment type="caution">
    <text evidence="1">The sequence shown here is derived from an EMBL/GenBank/DDBJ whole genome shotgun (WGS) entry which is preliminary data.</text>
</comment>
<dbReference type="AlphaFoldDB" id="A0AAN9M054"/>
<evidence type="ECO:0000313" key="2">
    <source>
        <dbReference type="Proteomes" id="UP001374584"/>
    </source>
</evidence>
<accession>A0AAN9M054</accession>
<name>A0AAN9M054_PHACN</name>
<keyword evidence="2" id="KW-1185">Reference proteome</keyword>
<evidence type="ECO:0000313" key="1">
    <source>
        <dbReference type="EMBL" id="KAK7342833.1"/>
    </source>
</evidence>
<dbReference type="EMBL" id="JAYMYR010000009">
    <property type="protein sequence ID" value="KAK7342833.1"/>
    <property type="molecule type" value="Genomic_DNA"/>
</dbReference>
<gene>
    <name evidence="1" type="ORF">VNO80_25789</name>
</gene>
<protein>
    <submittedName>
        <fullName evidence="1">Uncharacterized protein</fullName>
    </submittedName>
</protein>
<dbReference type="Proteomes" id="UP001374584">
    <property type="component" value="Unassembled WGS sequence"/>
</dbReference>
<reference evidence="1 2" key="1">
    <citation type="submission" date="2024-01" db="EMBL/GenBank/DDBJ databases">
        <title>The genomes of 5 underutilized Papilionoideae crops provide insights into root nodulation and disease resistanc.</title>
        <authorList>
            <person name="Jiang F."/>
        </authorList>
    </citation>
    <scope>NUCLEOTIDE SEQUENCE [LARGE SCALE GENOMIC DNA]</scope>
    <source>
        <strain evidence="1">JINMINGXINNONG_FW02</strain>
        <tissue evidence="1">Leaves</tissue>
    </source>
</reference>